<organism evidence="1 2">
    <name type="scientific">Candidatus Halobonum tyrrellensis G22</name>
    <dbReference type="NCBI Taxonomy" id="1324957"/>
    <lineage>
        <taxon>Archaea</taxon>
        <taxon>Methanobacteriati</taxon>
        <taxon>Methanobacteriota</taxon>
        <taxon>Stenosarchaea group</taxon>
        <taxon>Halobacteria</taxon>
        <taxon>Halobacteriales</taxon>
        <taxon>Haloferacaceae</taxon>
        <taxon>Candidatus Halobonum</taxon>
    </lineage>
</organism>
<reference evidence="1 2" key="1">
    <citation type="journal article" date="2013" name="Genome Announc.">
        <title>Draft Genome Sequence of 'Candidatus Halobonum tyrrellensis' Strain G22, Isolated from the Hypersaline Waters of Lake Tyrrell, Australia.</title>
        <authorList>
            <person name="Ugalde J.A."/>
            <person name="Narasingarao P."/>
            <person name="Kuo S."/>
            <person name="Podell S."/>
            <person name="Allen E.E."/>
        </authorList>
    </citation>
    <scope>NUCLEOTIDE SEQUENCE [LARGE SCALE GENOMIC DNA]</scope>
    <source>
        <strain evidence="1 2">G22</strain>
    </source>
</reference>
<comment type="caution">
    <text evidence="1">The sequence shown here is derived from an EMBL/GenBank/DDBJ whole genome shotgun (WGS) entry which is preliminary data.</text>
</comment>
<name>V4HMU8_9EURY</name>
<keyword evidence="2" id="KW-1185">Reference proteome</keyword>
<accession>V4HMU8</accession>
<dbReference type="eggNOG" id="arCOG04757">
    <property type="taxonomic scope" value="Archaea"/>
</dbReference>
<evidence type="ECO:0000313" key="1">
    <source>
        <dbReference type="EMBL" id="ESP89254.1"/>
    </source>
</evidence>
<dbReference type="InterPro" id="IPR046243">
    <property type="entry name" value="DUF6276"/>
</dbReference>
<dbReference type="AlphaFoldDB" id="V4HMU8"/>
<dbReference type="RefSeq" id="WP_023393496.1">
    <property type="nucleotide sequence ID" value="NZ_ASGZ01000013.1"/>
</dbReference>
<dbReference type="OrthoDB" id="212944at2157"/>
<sequence>MTCPDCGAEAAAVTFAVPPDLREAAPDRAAVAAVCPRCLAVAPAAAFGADESDGEDPAFSRVHERFPAGAGGVAFALFVGTLPSVTLRKESASRLRAAAEREGVDVDLALDRLAGAPGVEPQFDLERRAAQADALLE</sequence>
<dbReference type="EMBL" id="ASGZ01000013">
    <property type="protein sequence ID" value="ESP89254.1"/>
    <property type="molecule type" value="Genomic_DNA"/>
</dbReference>
<dbReference type="Proteomes" id="UP000017840">
    <property type="component" value="Unassembled WGS sequence"/>
</dbReference>
<protein>
    <recommendedName>
        <fullName evidence="3">Small CPxCG-related zinc finger protein</fullName>
    </recommendedName>
</protein>
<dbReference type="Pfam" id="PF19792">
    <property type="entry name" value="DUF6276"/>
    <property type="match status" value="1"/>
</dbReference>
<evidence type="ECO:0000313" key="2">
    <source>
        <dbReference type="Proteomes" id="UP000017840"/>
    </source>
</evidence>
<proteinExistence type="predicted"/>
<gene>
    <name evidence="1" type="ORF">K933_04531</name>
</gene>
<evidence type="ECO:0008006" key="3">
    <source>
        <dbReference type="Google" id="ProtNLM"/>
    </source>
</evidence>